<dbReference type="SUPFAM" id="SSF144091">
    <property type="entry name" value="Rhomboid-like"/>
    <property type="match status" value="1"/>
</dbReference>
<keyword evidence="5 7" id="KW-1133">Transmembrane helix</keyword>
<name>A0A426QGT7_9GAMM</name>
<evidence type="ECO:0000256" key="7">
    <source>
        <dbReference type="SAM" id="Phobius"/>
    </source>
</evidence>
<dbReference type="GO" id="GO:0006508">
    <property type="term" value="P:proteolysis"/>
    <property type="evidence" value="ECO:0007669"/>
    <property type="project" value="UniProtKB-KW"/>
</dbReference>
<gene>
    <name evidence="9" type="ORF">D6C00_02600</name>
</gene>
<dbReference type="Proteomes" id="UP000287798">
    <property type="component" value="Unassembled WGS sequence"/>
</dbReference>
<dbReference type="GO" id="GO:0004252">
    <property type="term" value="F:serine-type endopeptidase activity"/>
    <property type="evidence" value="ECO:0007669"/>
    <property type="project" value="InterPro"/>
</dbReference>
<feature type="domain" description="Peptidase S54 rhomboid" evidence="8">
    <location>
        <begin position="70"/>
        <end position="217"/>
    </location>
</feature>
<keyword evidence="2" id="KW-1003">Cell membrane</keyword>
<dbReference type="PROSITE" id="PS51257">
    <property type="entry name" value="PROKAR_LIPOPROTEIN"/>
    <property type="match status" value="1"/>
</dbReference>
<evidence type="ECO:0000313" key="10">
    <source>
        <dbReference type="Proteomes" id="UP000287798"/>
    </source>
</evidence>
<dbReference type="OrthoDB" id="9814037at2"/>
<evidence type="ECO:0000256" key="3">
    <source>
        <dbReference type="ARBA" id="ARBA00022519"/>
    </source>
</evidence>
<evidence type="ECO:0000256" key="6">
    <source>
        <dbReference type="ARBA" id="ARBA00023136"/>
    </source>
</evidence>
<dbReference type="EMBL" id="QZMU01000001">
    <property type="protein sequence ID" value="RRQ20967.1"/>
    <property type="molecule type" value="Genomic_DNA"/>
</dbReference>
<dbReference type="InterPro" id="IPR035952">
    <property type="entry name" value="Rhomboid-like_sf"/>
</dbReference>
<feature type="transmembrane region" description="Helical" evidence="7">
    <location>
        <begin position="40"/>
        <end position="59"/>
    </location>
</feature>
<keyword evidence="6 7" id="KW-0472">Membrane</keyword>
<dbReference type="InterPro" id="IPR022764">
    <property type="entry name" value="Peptidase_S54_rhomboid_dom"/>
</dbReference>
<keyword evidence="9" id="KW-0378">Hydrolase</keyword>
<evidence type="ECO:0000313" key="9">
    <source>
        <dbReference type="EMBL" id="RRQ20967.1"/>
    </source>
</evidence>
<comment type="subcellular location">
    <subcellularLocation>
        <location evidence="1">Membrane</location>
        <topology evidence="1">Multi-pass membrane protein</topology>
    </subcellularLocation>
</comment>
<evidence type="ECO:0000256" key="2">
    <source>
        <dbReference type="ARBA" id="ARBA00022475"/>
    </source>
</evidence>
<dbReference type="Pfam" id="PF01694">
    <property type="entry name" value="Rhomboid"/>
    <property type="match status" value="1"/>
</dbReference>
<keyword evidence="9" id="KW-0645">Protease</keyword>
<feature type="transmembrane region" description="Helical" evidence="7">
    <location>
        <begin position="162"/>
        <end position="186"/>
    </location>
</feature>
<dbReference type="FunFam" id="1.20.1540.10:FF:000027">
    <property type="entry name" value="Rhomboid family intramembrane serine protease"/>
    <property type="match status" value="1"/>
</dbReference>
<sequence length="230" mass="24611">MFPLKDDNPAELPPIITVALIAACVLVFFWQLSLGQAQQAAVFAFGTVPAVLFGLAELPPELQLIPAELTLFTSMFMHGGWMHIIGNMLYLWIFGNNVEDAMGHVRFIVFYLVCGLVAVLAHALPGPESTVPMIGASGAISGVLGAYLLLYPHARVLVAIPFGFIIQTFYLPAVAVLGLWFVIQLLSSATTAGEGGGVAWGAHIGGFVAGMLLVPLFKQRGVPLWQRPGR</sequence>
<feature type="transmembrane region" description="Helical" evidence="7">
    <location>
        <begin position="71"/>
        <end position="93"/>
    </location>
</feature>
<feature type="transmembrane region" description="Helical" evidence="7">
    <location>
        <begin position="130"/>
        <end position="150"/>
    </location>
</feature>
<accession>A0A426QGT7</accession>
<dbReference type="GO" id="GO:0016020">
    <property type="term" value="C:membrane"/>
    <property type="evidence" value="ECO:0007669"/>
    <property type="project" value="UniProtKB-SubCell"/>
</dbReference>
<dbReference type="PANTHER" id="PTHR43066:SF26">
    <property type="entry name" value="RHOMBOID PROTEASE GLPG"/>
    <property type="match status" value="1"/>
</dbReference>
<dbReference type="Gene3D" id="1.20.1540.10">
    <property type="entry name" value="Rhomboid-like"/>
    <property type="match status" value="1"/>
</dbReference>
<evidence type="ECO:0000256" key="5">
    <source>
        <dbReference type="ARBA" id="ARBA00022989"/>
    </source>
</evidence>
<keyword evidence="3" id="KW-0997">Cell inner membrane</keyword>
<dbReference type="AlphaFoldDB" id="A0A426QGT7"/>
<feature type="transmembrane region" description="Helical" evidence="7">
    <location>
        <begin position="198"/>
        <end position="217"/>
    </location>
</feature>
<reference evidence="9 10" key="1">
    <citation type="journal article" date="2010" name="Int. J. Syst. Evol. Microbiol.">
        <title>Thiohalobacter thiocyanaticus gen. nov., sp. nov., a moderately halophilic, sulfur-oxidizing gammaproteobacterium from hypersaline lakes, that utilizes thiocyanate.</title>
        <authorList>
            <person name="Sorokin D.Y."/>
            <person name="Kovaleva O.L."/>
            <person name="Tourova T.P."/>
            <person name="Muyzer G."/>
        </authorList>
    </citation>
    <scope>NUCLEOTIDE SEQUENCE [LARGE SCALE GENOMIC DNA]</scope>
    <source>
        <strain evidence="9 10">Hrh1</strain>
    </source>
</reference>
<proteinExistence type="predicted"/>
<dbReference type="RefSeq" id="WP_125180181.1">
    <property type="nucleotide sequence ID" value="NZ_QZMU01000001.1"/>
</dbReference>
<evidence type="ECO:0000256" key="1">
    <source>
        <dbReference type="ARBA" id="ARBA00004141"/>
    </source>
</evidence>
<comment type="caution">
    <text evidence="9">The sequence shown here is derived from an EMBL/GenBank/DDBJ whole genome shotgun (WGS) entry which is preliminary data.</text>
</comment>
<protein>
    <submittedName>
        <fullName evidence="9">Rhomboid family intramembrane serine protease</fullName>
    </submittedName>
</protein>
<evidence type="ECO:0000256" key="4">
    <source>
        <dbReference type="ARBA" id="ARBA00022692"/>
    </source>
</evidence>
<keyword evidence="4 7" id="KW-0812">Transmembrane</keyword>
<evidence type="ECO:0000259" key="8">
    <source>
        <dbReference type="Pfam" id="PF01694"/>
    </source>
</evidence>
<dbReference type="PANTHER" id="PTHR43066">
    <property type="entry name" value="RHOMBOID-RELATED PROTEIN"/>
    <property type="match status" value="1"/>
</dbReference>
<feature type="transmembrane region" description="Helical" evidence="7">
    <location>
        <begin position="105"/>
        <end position="124"/>
    </location>
</feature>
<feature type="transmembrane region" description="Helical" evidence="7">
    <location>
        <begin position="12"/>
        <end position="33"/>
    </location>
</feature>
<keyword evidence="10" id="KW-1185">Reference proteome</keyword>
<organism evidence="9 10">
    <name type="scientific">Thiohalobacter thiocyanaticus</name>
    <dbReference type="NCBI Taxonomy" id="585455"/>
    <lineage>
        <taxon>Bacteria</taxon>
        <taxon>Pseudomonadati</taxon>
        <taxon>Pseudomonadota</taxon>
        <taxon>Gammaproteobacteria</taxon>
        <taxon>Thiohalobacterales</taxon>
        <taxon>Thiohalobacteraceae</taxon>
        <taxon>Thiohalobacter</taxon>
    </lineage>
</organism>